<dbReference type="AlphaFoldDB" id="K0R7F1"/>
<feature type="region of interest" description="Disordered" evidence="2">
    <location>
        <begin position="155"/>
        <end position="176"/>
    </location>
</feature>
<dbReference type="EMBL" id="AGNL01045377">
    <property type="protein sequence ID" value="EJK48840.1"/>
    <property type="molecule type" value="Genomic_DNA"/>
</dbReference>
<keyword evidence="6" id="KW-1185">Reference proteome</keyword>
<dbReference type="GO" id="GO:0005634">
    <property type="term" value="C:nucleus"/>
    <property type="evidence" value="ECO:0007669"/>
    <property type="project" value="InterPro"/>
</dbReference>
<evidence type="ECO:0008006" key="7">
    <source>
        <dbReference type="Google" id="ProtNLM"/>
    </source>
</evidence>
<evidence type="ECO:0000256" key="2">
    <source>
        <dbReference type="SAM" id="MobiDB-lite"/>
    </source>
</evidence>
<dbReference type="InterPro" id="IPR039761">
    <property type="entry name" value="Bms1/Tsr1"/>
</dbReference>
<evidence type="ECO:0000259" key="3">
    <source>
        <dbReference type="SMART" id="SM00785"/>
    </source>
</evidence>
<dbReference type="OrthoDB" id="119302at2759"/>
<feature type="region of interest" description="Disordered" evidence="2">
    <location>
        <begin position="1"/>
        <end position="45"/>
    </location>
</feature>
<dbReference type="Pfam" id="PF08142">
    <property type="entry name" value="AARP2CN"/>
    <property type="match status" value="1"/>
</dbReference>
<dbReference type="eggNOG" id="KOG1980">
    <property type="taxonomic scope" value="Eukaryota"/>
</dbReference>
<gene>
    <name evidence="5" type="ORF">THAOC_32333</name>
</gene>
<comment type="caution">
    <text evidence="5">The sequence shown here is derived from an EMBL/GenBank/DDBJ whole genome shotgun (WGS) entry which is preliminary data.</text>
</comment>
<feature type="compositionally biased region" description="Basic and acidic residues" evidence="2">
    <location>
        <begin position="283"/>
        <end position="317"/>
    </location>
</feature>
<feature type="compositionally biased region" description="Low complexity" evidence="2">
    <location>
        <begin position="26"/>
        <end position="45"/>
    </location>
</feature>
<dbReference type="GO" id="GO:0003924">
    <property type="term" value="F:GTPase activity"/>
    <property type="evidence" value="ECO:0007669"/>
    <property type="project" value="TreeGrafter"/>
</dbReference>
<evidence type="ECO:0000256" key="1">
    <source>
        <dbReference type="ARBA" id="ARBA00038288"/>
    </source>
</evidence>
<feature type="non-terminal residue" evidence="5">
    <location>
        <position position="1"/>
    </location>
</feature>
<dbReference type="GO" id="GO:0034511">
    <property type="term" value="F:U3 snoRNA binding"/>
    <property type="evidence" value="ECO:0007669"/>
    <property type="project" value="TreeGrafter"/>
</dbReference>
<feature type="domain" description="AARP2CN" evidence="3">
    <location>
        <begin position="50"/>
        <end position="135"/>
    </location>
</feature>
<dbReference type="InterPro" id="IPR012948">
    <property type="entry name" value="AARP2CN"/>
</dbReference>
<feature type="compositionally biased region" description="Acidic residues" evidence="2">
    <location>
        <begin position="15"/>
        <end position="25"/>
    </location>
</feature>
<feature type="region of interest" description="Disordered" evidence="2">
    <location>
        <begin position="67"/>
        <end position="90"/>
    </location>
</feature>
<comment type="similarity">
    <text evidence="1">Belongs to the TRAFAC class translation factor GTPase superfamily. Bms1-like GTPase family. TSR1 subfamily.</text>
</comment>
<dbReference type="GO" id="GO:0000479">
    <property type="term" value="P:endonucleolytic cleavage of tricistronic rRNA transcript (SSU-rRNA, 5.8S rRNA, LSU-rRNA)"/>
    <property type="evidence" value="ECO:0007669"/>
    <property type="project" value="TreeGrafter"/>
</dbReference>
<protein>
    <recommendedName>
        <fullName evidence="7">Ribosome biogenesis protein BMS1/TSR1 C-terminal domain-containing protein</fullName>
    </recommendedName>
</protein>
<name>K0R7F1_THAOC</name>
<dbReference type="GO" id="GO:0030688">
    <property type="term" value="C:preribosome, small subunit precursor"/>
    <property type="evidence" value="ECO:0007669"/>
    <property type="project" value="TreeGrafter"/>
</dbReference>
<evidence type="ECO:0000259" key="4">
    <source>
        <dbReference type="SMART" id="SM01362"/>
    </source>
</evidence>
<accession>K0R7F1</accession>
<dbReference type="PANTHER" id="PTHR12858">
    <property type="entry name" value="RIBOSOME BIOGENESIS PROTEIN"/>
    <property type="match status" value="1"/>
</dbReference>
<evidence type="ECO:0000313" key="6">
    <source>
        <dbReference type="Proteomes" id="UP000266841"/>
    </source>
</evidence>
<evidence type="ECO:0000313" key="5">
    <source>
        <dbReference type="EMBL" id="EJK48840.1"/>
    </source>
</evidence>
<dbReference type="SMART" id="SM00785">
    <property type="entry name" value="AARP2CN"/>
    <property type="match status" value="1"/>
</dbReference>
<feature type="region of interest" description="Disordered" evidence="2">
    <location>
        <begin position="490"/>
        <end position="636"/>
    </location>
</feature>
<feature type="domain" description="Ribosome biogenesis protein BMS1/TSR1 C-terminal" evidence="4">
    <location>
        <begin position="309"/>
        <end position="571"/>
    </location>
</feature>
<dbReference type="InterPro" id="IPR007034">
    <property type="entry name" value="BMS1_TSR1_C"/>
</dbReference>
<sequence length="636" mass="67873">ATTEFGESGGRVAELDLDLDGEADAASEAPSGVASAATGATASRSSSTHAALVRTACTVAASGPNWVSDSSRPHLVTDGTASSSSSAVRYDGASRELRLTGYVRGRTVLDANRLVHVPHCGTFAVKSVALAGVASGSDLLPPILAAGRKGRRKAAAADDGAMEDADGGPSPGDGEVVLAAPDPEERESTEMFANPDCLEGEQNLIGFDEDGEDRLEDEAGEADAFTPGEARPAGWSDYQSAWLDAIGADGDEDDEDRGELAFALNRKTTPADADAAMDDDDVGVSREEKRSLLAQRKKDRDDDRRFPDEVDHEEETSARDRFARYRALKSFRKSHWDPKENLPESYGAVYHFSSYKATQRDVMADVKETDAIARDRGCGLLEAGGEGGGAMQDSDDEEDEAIARSCAPSGSYVTLTLEGVSPEAYARLSPSSLVSAVSLLPHEGKVSVLHMGLSQTSGCHRDDEVFAGSAFGPVTFGPCPVLVFREGGDVGGRGRADGRGEDEGAPRPRLDARRRRRPDRPEAHRPHGIPYEGAQETRHGEVHVLQPRGRQVVRARGSHDQARTPGQHRPVRGRPRRHEVPLQRADQAARHGLPAIVQEGVSQVREGRGQRNRGGGLQCPVDGIVRRSSHRDPDGP</sequence>
<reference evidence="5 6" key="1">
    <citation type="journal article" date="2012" name="Genome Biol.">
        <title>Genome and low-iron response of an oceanic diatom adapted to chronic iron limitation.</title>
        <authorList>
            <person name="Lommer M."/>
            <person name="Specht M."/>
            <person name="Roy A.S."/>
            <person name="Kraemer L."/>
            <person name="Andreson R."/>
            <person name="Gutowska M.A."/>
            <person name="Wolf J."/>
            <person name="Bergner S.V."/>
            <person name="Schilhabel M.B."/>
            <person name="Klostermeier U.C."/>
            <person name="Beiko R.G."/>
            <person name="Rosenstiel P."/>
            <person name="Hippler M."/>
            <person name="Laroche J."/>
        </authorList>
    </citation>
    <scope>NUCLEOTIDE SEQUENCE [LARGE SCALE GENOMIC DNA]</scope>
    <source>
        <strain evidence="5 6">CCMP1005</strain>
    </source>
</reference>
<organism evidence="5 6">
    <name type="scientific">Thalassiosira oceanica</name>
    <name type="common">Marine diatom</name>
    <dbReference type="NCBI Taxonomy" id="159749"/>
    <lineage>
        <taxon>Eukaryota</taxon>
        <taxon>Sar</taxon>
        <taxon>Stramenopiles</taxon>
        <taxon>Ochrophyta</taxon>
        <taxon>Bacillariophyta</taxon>
        <taxon>Coscinodiscophyceae</taxon>
        <taxon>Thalassiosirophycidae</taxon>
        <taxon>Thalassiosirales</taxon>
        <taxon>Thalassiosiraceae</taxon>
        <taxon>Thalassiosira</taxon>
    </lineage>
</organism>
<dbReference type="GO" id="GO:0000462">
    <property type="term" value="P:maturation of SSU-rRNA from tricistronic rRNA transcript (SSU-rRNA, 5.8S rRNA, LSU-rRNA)"/>
    <property type="evidence" value="ECO:0007669"/>
    <property type="project" value="TreeGrafter"/>
</dbReference>
<feature type="compositionally biased region" description="Basic and acidic residues" evidence="2">
    <location>
        <begin position="490"/>
        <end position="511"/>
    </location>
</feature>
<dbReference type="PANTHER" id="PTHR12858:SF1">
    <property type="entry name" value="PRE-RRNA-PROCESSING PROTEIN TSR1 HOMOLOG"/>
    <property type="match status" value="1"/>
</dbReference>
<feature type="region of interest" description="Disordered" evidence="2">
    <location>
        <begin position="264"/>
        <end position="317"/>
    </location>
</feature>
<proteinExistence type="inferred from homology"/>
<dbReference type="Proteomes" id="UP000266841">
    <property type="component" value="Unassembled WGS sequence"/>
</dbReference>
<feature type="region of interest" description="Disordered" evidence="2">
    <location>
        <begin position="215"/>
        <end position="235"/>
    </location>
</feature>
<dbReference type="SMART" id="SM01362">
    <property type="entry name" value="DUF663"/>
    <property type="match status" value="1"/>
</dbReference>
<dbReference type="Pfam" id="PF04950">
    <property type="entry name" value="RIBIOP_C"/>
    <property type="match status" value="1"/>
</dbReference>
<dbReference type="GO" id="GO:0005525">
    <property type="term" value="F:GTP binding"/>
    <property type="evidence" value="ECO:0007669"/>
    <property type="project" value="TreeGrafter"/>
</dbReference>